<dbReference type="Gene3D" id="3.30.360.10">
    <property type="entry name" value="Dihydrodipicolinate Reductase, domain 2"/>
    <property type="match status" value="1"/>
</dbReference>
<dbReference type="PANTHER" id="PTHR43377:SF2">
    <property type="entry name" value="BINDING ROSSMANN FOLD OXIDOREDUCTASE, PUTATIVE (AFU_ORTHOLOGUE AFUA_4G00560)-RELATED"/>
    <property type="match status" value="1"/>
</dbReference>
<proteinExistence type="predicted"/>
<evidence type="ECO:0000313" key="3">
    <source>
        <dbReference type="Proteomes" id="UP000266673"/>
    </source>
</evidence>
<dbReference type="SUPFAM" id="SSF55347">
    <property type="entry name" value="Glyceraldehyde-3-phosphate dehydrogenase-like, C-terminal domain"/>
    <property type="match status" value="1"/>
</dbReference>
<dbReference type="InterPro" id="IPR000683">
    <property type="entry name" value="Gfo/Idh/MocA-like_OxRdtase_N"/>
</dbReference>
<dbReference type="AlphaFoldDB" id="A0A397W2U8"/>
<reference evidence="2 3" key="1">
    <citation type="submission" date="2018-06" db="EMBL/GenBank/DDBJ databases">
        <title>Comparative genomics reveals the genomic features of Rhizophagus irregularis, R. cerebriforme, R. diaphanum and Gigaspora rosea, and their symbiotic lifestyle signature.</title>
        <authorList>
            <person name="Morin E."/>
            <person name="San Clemente H."/>
            <person name="Chen E.C.H."/>
            <person name="De La Providencia I."/>
            <person name="Hainaut M."/>
            <person name="Kuo A."/>
            <person name="Kohler A."/>
            <person name="Murat C."/>
            <person name="Tang N."/>
            <person name="Roy S."/>
            <person name="Loubradou J."/>
            <person name="Henrissat B."/>
            <person name="Grigoriev I.V."/>
            <person name="Corradi N."/>
            <person name="Roux C."/>
            <person name="Martin F.M."/>
        </authorList>
    </citation>
    <scope>NUCLEOTIDE SEQUENCE [LARGE SCALE GENOMIC DNA]</scope>
    <source>
        <strain evidence="2 3">DAOM 194757</strain>
    </source>
</reference>
<protein>
    <recommendedName>
        <fullName evidence="1">Gfo/Idh/MocA-like oxidoreductase N-terminal domain-containing protein</fullName>
    </recommendedName>
</protein>
<dbReference type="InterPro" id="IPR036291">
    <property type="entry name" value="NAD(P)-bd_dom_sf"/>
</dbReference>
<dbReference type="Pfam" id="PF01408">
    <property type="entry name" value="GFO_IDH_MocA"/>
    <property type="match status" value="1"/>
</dbReference>
<dbReference type="GO" id="GO:0000166">
    <property type="term" value="F:nucleotide binding"/>
    <property type="evidence" value="ECO:0007669"/>
    <property type="project" value="InterPro"/>
</dbReference>
<dbReference type="Proteomes" id="UP000266673">
    <property type="component" value="Unassembled WGS sequence"/>
</dbReference>
<comment type="caution">
    <text evidence="2">The sequence shown here is derived from an EMBL/GenBank/DDBJ whole genome shotgun (WGS) entry which is preliminary data.</text>
</comment>
<accession>A0A397W2U8</accession>
<name>A0A397W2U8_9GLOM</name>
<dbReference type="Gene3D" id="3.40.50.720">
    <property type="entry name" value="NAD(P)-binding Rossmann-like Domain"/>
    <property type="match status" value="1"/>
</dbReference>
<dbReference type="EMBL" id="QKWP01000131">
    <property type="protein sequence ID" value="RIB26593.1"/>
    <property type="molecule type" value="Genomic_DNA"/>
</dbReference>
<dbReference type="OrthoDB" id="64915at2759"/>
<dbReference type="InterPro" id="IPR051450">
    <property type="entry name" value="Gfo/Idh/MocA_Oxidoreductases"/>
</dbReference>
<dbReference type="PANTHER" id="PTHR43377">
    <property type="entry name" value="BILIVERDIN REDUCTASE A"/>
    <property type="match status" value="1"/>
</dbReference>
<sequence>MSWIPAFTDKIKHPTDKIEQPNPIVNLLKSKQAIPSPPPRPITISIVGAGQRGSGYAYYTILEPQWAKVVAVAEPVDIRRNRMVKLYNIPEENVFKDWREMIERPKLSDAVVIATLDDLHVEPAVAFANKKYNILLEKPMAITVEGCKKITKAVTENEVLLHSHGHVLRYTPHNILIKSIIDSGLIGNIVNIQHMEPVGFWHFAHSYVRGNWRKEEESCFSLMTKELKCICLAKIFKFNLQKKKISSFGNLVHFNSKNKPKEAGDAKNCLECKIEPTCPYSAKKIYIDNCYKKGVVSWPVNVVTDIPDIENLTNALKNGPYGRCVYECDNDVADNQVVNLEFANGSTANITMIAYTESICQRKTKIFGTLGEIEGDGINTIMYYNFLTRKKELLKPSEILGVNDLGGHAGGDLALIRAFIYSIGESLFDLKDINSVHIKTGAQQTFEKKRAYKIYNSNSLRILIV</sequence>
<evidence type="ECO:0000259" key="1">
    <source>
        <dbReference type="Pfam" id="PF01408"/>
    </source>
</evidence>
<dbReference type="SUPFAM" id="SSF51735">
    <property type="entry name" value="NAD(P)-binding Rossmann-fold domains"/>
    <property type="match status" value="1"/>
</dbReference>
<evidence type="ECO:0000313" key="2">
    <source>
        <dbReference type="EMBL" id="RIB26593.1"/>
    </source>
</evidence>
<dbReference type="STRING" id="44941.A0A397W2U8"/>
<organism evidence="2 3">
    <name type="scientific">Gigaspora rosea</name>
    <dbReference type="NCBI Taxonomy" id="44941"/>
    <lineage>
        <taxon>Eukaryota</taxon>
        <taxon>Fungi</taxon>
        <taxon>Fungi incertae sedis</taxon>
        <taxon>Mucoromycota</taxon>
        <taxon>Glomeromycotina</taxon>
        <taxon>Glomeromycetes</taxon>
        <taxon>Diversisporales</taxon>
        <taxon>Gigasporaceae</taxon>
        <taxon>Gigaspora</taxon>
    </lineage>
</organism>
<feature type="domain" description="Gfo/Idh/MocA-like oxidoreductase N-terminal" evidence="1">
    <location>
        <begin position="43"/>
        <end position="162"/>
    </location>
</feature>
<gene>
    <name evidence="2" type="ORF">C2G38_2012467</name>
</gene>
<keyword evidence="3" id="KW-1185">Reference proteome</keyword>